<name>A0A7J7WW27_MYOMY</name>
<protein>
    <submittedName>
        <fullName evidence="2">Uncharacterized protein</fullName>
    </submittedName>
</protein>
<dbReference type="AlphaFoldDB" id="A0A7J7WW27"/>
<keyword evidence="3" id="KW-1185">Reference proteome</keyword>
<feature type="region of interest" description="Disordered" evidence="1">
    <location>
        <begin position="72"/>
        <end position="91"/>
    </location>
</feature>
<dbReference type="Proteomes" id="UP000527355">
    <property type="component" value="Unassembled WGS sequence"/>
</dbReference>
<evidence type="ECO:0000313" key="3">
    <source>
        <dbReference type="Proteomes" id="UP000527355"/>
    </source>
</evidence>
<gene>
    <name evidence="2" type="ORF">mMyoMyo1_011998</name>
</gene>
<accession>A0A7J7WW27</accession>
<reference evidence="2 3" key="1">
    <citation type="journal article" date="2020" name="Nature">
        <title>Six reference-quality genomes reveal evolution of bat adaptations.</title>
        <authorList>
            <person name="Jebb D."/>
            <person name="Huang Z."/>
            <person name="Pippel M."/>
            <person name="Hughes G.M."/>
            <person name="Lavrichenko K."/>
            <person name="Devanna P."/>
            <person name="Winkler S."/>
            <person name="Jermiin L.S."/>
            <person name="Skirmuntt E.C."/>
            <person name="Katzourakis A."/>
            <person name="Burkitt-Gray L."/>
            <person name="Ray D.A."/>
            <person name="Sullivan K.A.M."/>
            <person name="Roscito J.G."/>
            <person name="Kirilenko B.M."/>
            <person name="Davalos L.M."/>
            <person name="Corthals A.P."/>
            <person name="Power M.L."/>
            <person name="Jones G."/>
            <person name="Ransome R.D."/>
            <person name="Dechmann D.K.N."/>
            <person name="Locatelli A.G."/>
            <person name="Puechmaille S.J."/>
            <person name="Fedrigo O."/>
            <person name="Jarvis E.D."/>
            <person name="Hiller M."/>
            <person name="Vernes S.C."/>
            <person name="Myers E.W."/>
            <person name="Teeling E.C."/>
        </authorList>
    </citation>
    <scope>NUCLEOTIDE SEQUENCE [LARGE SCALE GENOMIC DNA]</scope>
    <source>
        <strain evidence="2">MMyoMyo1</strain>
        <tissue evidence="2">Flight muscle</tissue>
    </source>
</reference>
<evidence type="ECO:0000313" key="2">
    <source>
        <dbReference type="EMBL" id="KAF6341597.1"/>
    </source>
</evidence>
<feature type="compositionally biased region" description="Pro residues" evidence="1">
    <location>
        <begin position="80"/>
        <end position="89"/>
    </location>
</feature>
<sequence length="185" mass="20231">MAVHTFPRPPPEWLRTAIPRGHSSQRSHNPFLALLSHCHASARSSDSPAFRGSWVSWLLTRDGGLVQASMAPTQTQPRFSQPPPPPPVEGSPRTWLQGLACPWEDRTTGTKLRCAGPWPCSSRPWPLPPGWGTLLVWPAPSPVHSIPICRAAPEGEGQERSAAAIDPRSLRRVLLKPGHLGVCHQ</sequence>
<dbReference type="EMBL" id="JABWUV010000007">
    <property type="protein sequence ID" value="KAF6341597.1"/>
    <property type="molecule type" value="Genomic_DNA"/>
</dbReference>
<proteinExistence type="predicted"/>
<organism evidence="2 3">
    <name type="scientific">Myotis myotis</name>
    <name type="common">Greater mouse-eared bat</name>
    <name type="synonym">Vespertilio myotis</name>
    <dbReference type="NCBI Taxonomy" id="51298"/>
    <lineage>
        <taxon>Eukaryota</taxon>
        <taxon>Metazoa</taxon>
        <taxon>Chordata</taxon>
        <taxon>Craniata</taxon>
        <taxon>Vertebrata</taxon>
        <taxon>Euteleostomi</taxon>
        <taxon>Mammalia</taxon>
        <taxon>Eutheria</taxon>
        <taxon>Laurasiatheria</taxon>
        <taxon>Chiroptera</taxon>
        <taxon>Yangochiroptera</taxon>
        <taxon>Vespertilionidae</taxon>
        <taxon>Myotis</taxon>
    </lineage>
</organism>
<evidence type="ECO:0000256" key="1">
    <source>
        <dbReference type="SAM" id="MobiDB-lite"/>
    </source>
</evidence>
<comment type="caution">
    <text evidence="2">The sequence shown here is derived from an EMBL/GenBank/DDBJ whole genome shotgun (WGS) entry which is preliminary data.</text>
</comment>